<protein>
    <submittedName>
        <fullName evidence="1">Uncharacterized protein</fullName>
    </submittedName>
</protein>
<accession>W6SJ27</accession>
<dbReference type="RefSeq" id="WP_044039481.1">
    <property type="nucleotide sequence ID" value="NZ_HG917868.1"/>
</dbReference>
<proteinExistence type="predicted"/>
<organism evidence="1 2">
    <name type="scientific">Clostridium bornimense</name>
    <dbReference type="NCBI Taxonomy" id="1216932"/>
    <lineage>
        <taxon>Bacteria</taxon>
        <taxon>Bacillati</taxon>
        <taxon>Bacillota</taxon>
        <taxon>Clostridia</taxon>
        <taxon>Eubacteriales</taxon>
        <taxon>Clostridiaceae</taxon>
        <taxon>Clostridium</taxon>
    </lineage>
</organism>
<reference evidence="1 2" key="1">
    <citation type="submission" date="2013-11" db="EMBL/GenBank/DDBJ databases">
        <title>Complete genome sequence of Clostridum sp. M2/40.</title>
        <authorList>
            <person name="Wibberg D."/>
            <person name="Puehler A."/>
            <person name="Schlueter A."/>
        </authorList>
    </citation>
    <scope>NUCLEOTIDE SEQUENCE [LARGE SCALE GENOMIC DNA]</scope>
    <source>
        <strain evidence="2">M2/40</strain>
    </source>
</reference>
<dbReference type="STRING" id="1216932.CM240_2566"/>
<evidence type="ECO:0000313" key="1">
    <source>
        <dbReference type="EMBL" id="CDM69690.1"/>
    </source>
</evidence>
<dbReference type="eggNOG" id="ENOG5033121">
    <property type="taxonomic scope" value="Bacteria"/>
</dbReference>
<dbReference type="KEGG" id="clt:CM240_2566"/>
<gene>
    <name evidence="1" type="ORF">CM240_2566</name>
</gene>
<evidence type="ECO:0000313" key="2">
    <source>
        <dbReference type="Proteomes" id="UP000019426"/>
    </source>
</evidence>
<dbReference type="Proteomes" id="UP000019426">
    <property type="component" value="Chromosome M2/40_rep1"/>
</dbReference>
<keyword evidence="2" id="KW-1185">Reference proteome</keyword>
<dbReference type="OrthoDB" id="1950593at2"/>
<dbReference type="HOGENOM" id="CLU_830803_0_0_9"/>
<sequence length="334" mass="39250">MKRIMALFLSIFLLVGCSDKGVSIEKTATDFNLYEGKSIAKEFMKNLVQEKYEQNKELLVEEEANNTINQSSNLKIVSYNLKEEVEIGEKGEYTFGIIRCDLLQGYSSSETIKIKVERQKDKYKIVEVSPLIEGELVKDGDEVRVRFKNDANNYLVLNKFSFPQYDINKEDNVEINKVKINTDNIITLTLGFDVEQGIVTTYDKDSYIFTFDIENQWDKEEKTDSDTPIGMKVNCLDILENKRVEFVAYSPKEKYILVQYISNGNKGIEAYFAKNRDKIDFDFEKEFPLEENDITYVDFEDEYLYYKVKNKKYNYEDNYKLNLENYENKKVEDK</sequence>
<dbReference type="PROSITE" id="PS51257">
    <property type="entry name" value="PROKAR_LIPOPROTEIN"/>
    <property type="match status" value="1"/>
</dbReference>
<dbReference type="PATRIC" id="fig|1216932.3.peg.2533"/>
<name>W6SJ27_9CLOT</name>
<dbReference type="EMBL" id="HG917868">
    <property type="protein sequence ID" value="CDM69690.1"/>
    <property type="molecule type" value="Genomic_DNA"/>
</dbReference>
<dbReference type="AlphaFoldDB" id="W6SJ27"/>